<evidence type="ECO:0000256" key="3">
    <source>
        <dbReference type="ARBA" id="ARBA00022801"/>
    </source>
</evidence>
<dbReference type="AlphaFoldDB" id="A0A1Y2HZ59"/>
<dbReference type="Gene3D" id="3.40.50.1820">
    <property type="entry name" value="alpha/beta hydrolase"/>
    <property type="match status" value="1"/>
</dbReference>
<dbReference type="Proteomes" id="UP000193411">
    <property type="component" value="Unassembled WGS sequence"/>
</dbReference>
<dbReference type="EMBL" id="MCFL01000004">
    <property type="protein sequence ID" value="ORZ39897.1"/>
    <property type="molecule type" value="Genomic_DNA"/>
</dbReference>
<accession>A0A1Y2HZ59</accession>
<protein>
    <submittedName>
        <fullName evidence="6">Epocide hydrolase domain-containing protein</fullName>
    </submittedName>
</protein>
<dbReference type="PIRSF" id="PIRSF001112">
    <property type="entry name" value="Epoxide_hydrolase"/>
    <property type="match status" value="1"/>
</dbReference>
<dbReference type="OrthoDB" id="7130006at2759"/>
<reference evidence="6 7" key="1">
    <citation type="submission" date="2016-07" db="EMBL/GenBank/DDBJ databases">
        <title>Pervasive Adenine N6-methylation of Active Genes in Fungi.</title>
        <authorList>
            <consortium name="DOE Joint Genome Institute"/>
            <person name="Mondo S.J."/>
            <person name="Dannebaum R.O."/>
            <person name="Kuo R.C."/>
            <person name="Labutti K."/>
            <person name="Haridas S."/>
            <person name="Kuo A."/>
            <person name="Salamov A."/>
            <person name="Ahrendt S.R."/>
            <person name="Lipzen A."/>
            <person name="Sullivan W."/>
            <person name="Andreopoulos W.B."/>
            <person name="Clum A."/>
            <person name="Lindquist E."/>
            <person name="Daum C."/>
            <person name="Ramamoorthy G.K."/>
            <person name="Gryganskyi A."/>
            <person name="Culley D."/>
            <person name="Magnuson J.K."/>
            <person name="James T.Y."/>
            <person name="O'Malley M.A."/>
            <person name="Stajich J.E."/>
            <person name="Spatafora J.W."/>
            <person name="Visel A."/>
            <person name="Grigoriev I.V."/>
        </authorList>
    </citation>
    <scope>NUCLEOTIDE SEQUENCE [LARGE SCALE GENOMIC DNA]</scope>
    <source>
        <strain evidence="6 7">PL171</strain>
    </source>
</reference>
<dbReference type="SUPFAM" id="SSF53474">
    <property type="entry name" value="alpha/beta-Hydrolases"/>
    <property type="match status" value="1"/>
</dbReference>
<dbReference type="Pfam" id="PF06441">
    <property type="entry name" value="EHN"/>
    <property type="match status" value="1"/>
</dbReference>
<feature type="active site" description="Proton donor" evidence="4">
    <location>
        <position position="335"/>
    </location>
</feature>
<dbReference type="InterPro" id="IPR029058">
    <property type="entry name" value="AB_hydrolase_fold"/>
</dbReference>
<dbReference type="InterPro" id="IPR000639">
    <property type="entry name" value="Epox_hydrolase-like"/>
</dbReference>
<evidence type="ECO:0000313" key="7">
    <source>
        <dbReference type="Proteomes" id="UP000193411"/>
    </source>
</evidence>
<keyword evidence="2" id="KW-0058">Aromatic hydrocarbons catabolism</keyword>
<dbReference type="PANTHER" id="PTHR21661:SF35">
    <property type="entry name" value="EPOXIDE HYDROLASE"/>
    <property type="match status" value="1"/>
</dbReference>
<keyword evidence="3 6" id="KW-0378">Hydrolase</keyword>
<dbReference type="GO" id="GO:0004301">
    <property type="term" value="F:epoxide hydrolase activity"/>
    <property type="evidence" value="ECO:0007669"/>
    <property type="project" value="TreeGrafter"/>
</dbReference>
<feature type="domain" description="Epoxide hydrolase N-terminal" evidence="5">
    <location>
        <begin position="21"/>
        <end position="127"/>
    </location>
</feature>
<organism evidence="6 7">
    <name type="scientific">Catenaria anguillulae PL171</name>
    <dbReference type="NCBI Taxonomy" id="765915"/>
    <lineage>
        <taxon>Eukaryota</taxon>
        <taxon>Fungi</taxon>
        <taxon>Fungi incertae sedis</taxon>
        <taxon>Blastocladiomycota</taxon>
        <taxon>Blastocladiomycetes</taxon>
        <taxon>Blastocladiales</taxon>
        <taxon>Catenariaceae</taxon>
        <taxon>Catenaria</taxon>
    </lineage>
</organism>
<evidence type="ECO:0000256" key="4">
    <source>
        <dbReference type="PIRSR" id="PIRSR001112-1"/>
    </source>
</evidence>
<dbReference type="GO" id="GO:0097176">
    <property type="term" value="P:epoxide metabolic process"/>
    <property type="evidence" value="ECO:0007669"/>
    <property type="project" value="TreeGrafter"/>
</dbReference>
<name>A0A1Y2HZ59_9FUNG</name>
<evidence type="ECO:0000313" key="6">
    <source>
        <dbReference type="EMBL" id="ORZ39897.1"/>
    </source>
</evidence>
<comment type="similarity">
    <text evidence="1">Belongs to the peptidase S33 family.</text>
</comment>
<dbReference type="PANTHER" id="PTHR21661">
    <property type="entry name" value="EPOXIDE HYDROLASE 1-RELATED"/>
    <property type="match status" value="1"/>
</dbReference>
<dbReference type="PRINTS" id="PR00412">
    <property type="entry name" value="EPOXHYDRLASE"/>
</dbReference>
<gene>
    <name evidence="6" type="ORF">BCR44DRAFT_1496108</name>
</gene>
<dbReference type="InterPro" id="IPR016292">
    <property type="entry name" value="Epoxide_hydrolase"/>
</dbReference>
<dbReference type="STRING" id="765915.A0A1Y2HZ59"/>
<evidence type="ECO:0000256" key="1">
    <source>
        <dbReference type="ARBA" id="ARBA00010088"/>
    </source>
</evidence>
<dbReference type="InterPro" id="IPR010497">
    <property type="entry name" value="Epoxide_hydro_N"/>
</dbReference>
<feature type="active site" description="Proton acceptor" evidence="4">
    <location>
        <position position="397"/>
    </location>
</feature>
<evidence type="ECO:0000256" key="2">
    <source>
        <dbReference type="ARBA" id="ARBA00022797"/>
    </source>
</evidence>
<evidence type="ECO:0000259" key="5">
    <source>
        <dbReference type="Pfam" id="PF06441"/>
    </source>
</evidence>
<comment type="caution">
    <text evidence="6">The sequence shown here is derived from an EMBL/GenBank/DDBJ whole genome shotgun (WGS) entry which is preliminary data.</text>
</comment>
<feature type="active site" description="Nucleophile" evidence="4">
    <location>
        <position position="193"/>
    </location>
</feature>
<proteinExistence type="inferred from homology"/>
<keyword evidence="7" id="KW-1185">Reference proteome</keyword>
<sequence length="427" mass="47785">MADPVSAAANPNAGGDHPILPFTFRPTQDQIADLRARLAATRWPDQLQGMSHPWAYGTDRTTLQALCNYWANGYDFDRHFDAIMTAYPHFTTTVVGVPLHFIHVRSPRADAKPMLLIHGWPGSFMEFLDVIPLLSNPKDATKPAFHLVIPSLPGYVFSPAPTKVGFGTADMGRVFNHLMLKLGYIRYLAQGGDWGSFICRELAINHPHNCVGIHVNMVAVAPPVTSVGWLPSLAAVWAGKGEWVLSKEENEWVKQTFEFLNKHTAYQHIQAESPQTLAYALNDSPAGLASWLLEKFYLWSHHQGDITLAIPLDKILTNISLYWFTACIASSIRLYKEHLVIKWDGGIGESQLMKAKVPPSVVVGVANFPKEILKMPKAWVRHYMNVQHWSVLTRGGHFAALEEPELLAEDVQTCVKGWIERKLINLD</sequence>